<name>A2XCT6_ORYSI</name>
<sequence length="71" mass="7794">MDKWLESFDLTILKTWHCGDVQKVTETLTALAVVAEACPILACASRTAEQIGTLKMTLLVQKIVSEDDTKA</sequence>
<proteinExistence type="predicted"/>
<gene>
    <name evidence="1" type="ORF">OsI_10120</name>
</gene>
<protein>
    <submittedName>
        <fullName evidence="1">Uncharacterized protein</fullName>
    </submittedName>
</protein>
<reference evidence="1 2" key="1">
    <citation type="journal article" date="2005" name="PLoS Biol.">
        <title>The genomes of Oryza sativa: a history of duplications.</title>
        <authorList>
            <person name="Yu J."/>
            <person name="Wang J."/>
            <person name="Lin W."/>
            <person name="Li S."/>
            <person name="Li H."/>
            <person name="Zhou J."/>
            <person name="Ni P."/>
            <person name="Dong W."/>
            <person name="Hu S."/>
            <person name="Zeng C."/>
            <person name="Zhang J."/>
            <person name="Zhang Y."/>
            <person name="Li R."/>
            <person name="Xu Z."/>
            <person name="Li S."/>
            <person name="Li X."/>
            <person name="Zheng H."/>
            <person name="Cong L."/>
            <person name="Lin L."/>
            <person name="Yin J."/>
            <person name="Geng J."/>
            <person name="Li G."/>
            <person name="Shi J."/>
            <person name="Liu J."/>
            <person name="Lv H."/>
            <person name="Li J."/>
            <person name="Wang J."/>
            <person name="Deng Y."/>
            <person name="Ran L."/>
            <person name="Shi X."/>
            <person name="Wang X."/>
            <person name="Wu Q."/>
            <person name="Li C."/>
            <person name="Ren X."/>
            <person name="Wang J."/>
            <person name="Wang X."/>
            <person name="Li D."/>
            <person name="Liu D."/>
            <person name="Zhang X."/>
            <person name="Ji Z."/>
            <person name="Zhao W."/>
            <person name="Sun Y."/>
            <person name="Zhang Z."/>
            <person name="Bao J."/>
            <person name="Han Y."/>
            <person name="Dong L."/>
            <person name="Ji J."/>
            <person name="Chen P."/>
            <person name="Wu S."/>
            <person name="Liu J."/>
            <person name="Xiao Y."/>
            <person name="Bu D."/>
            <person name="Tan J."/>
            <person name="Yang L."/>
            <person name="Ye C."/>
            <person name="Zhang J."/>
            <person name="Xu J."/>
            <person name="Zhou Y."/>
            <person name="Yu Y."/>
            <person name="Zhang B."/>
            <person name="Zhuang S."/>
            <person name="Wei H."/>
            <person name="Liu B."/>
            <person name="Lei M."/>
            <person name="Yu H."/>
            <person name="Li Y."/>
            <person name="Xu H."/>
            <person name="Wei S."/>
            <person name="He X."/>
            <person name="Fang L."/>
            <person name="Zhang Z."/>
            <person name="Zhang Y."/>
            <person name="Huang X."/>
            <person name="Su Z."/>
            <person name="Tong W."/>
            <person name="Li J."/>
            <person name="Tong Z."/>
            <person name="Li S."/>
            <person name="Ye J."/>
            <person name="Wang L."/>
            <person name="Fang L."/>
            <person name="Lei T."/>
            <person name="Chen C."/>
            <person name="Chen H."/>
            <person name="Xu Z."/>
            <person name="Li H."/>
            <person name="Huang H."/>
            <person name="Zhang F."/>
            <person name="Xu H."/>
            <person name="Li N."/>
            <person name="Zhao C."/>
            <person name="Li S."/>
            <person name="Dong L."/>
            <person name="Huang Y."/>
            <person name="Li L."/>
            <person name="Xi Y."/>
            <person name="Qi Q."/>
            <person name="Li W."/>
            <person name="Zhang B."/>
            <person name="Hu W."/>
            <person name="Zhang Y."/>
            <person name="Tian X."/>
            <person name="Jiao Y."/>
            <person name="Liang X."/>
            <person name="Jin J."/>
            <person name="Gao L."/>
            <person name="Zheng W."/>
            <person name="Hao B."/>
            <person name="Liu S."/>
            <person name="Wang W."/>
            <person name="Yuan L."/>
            <person name="Cao M."/>
            <person name="McDermott J."/>
            <person name="Samudrala R."/>
            <person name="Wang J."/>
            <person name="Wong G.K."/>
            <person name="Yang H."/>
        </authorList>
    </citation>
    <scope>NUCLEOTIDE SEQUENCE [LARGE SCALE GENOMIC DNA]</scope>
    <source>
        <strain evidence="2">cv. 93-11</strain>
    </source>
</reference>
<dbReference type="HOGENOM" id="CLU_2744479_0_0_1"/>
<evidence type="ECO:0000313" key="2">
    <source>
        <dbReference type="Proteomes" id="UP000007015"/>
    </source>
</evidence>
<dbReference type="Proteomes" id="UP000007015">
    <property type="component" value="Chromosome 3"/>
</dbReference>
<accession>A2XCT6</accession>
<dbReference type="AlphaFoldDB" id="A2XCT6"/>
<dbReference type="Gramene" id="BGIOSGA011406-TA">
    <property type="protein sequence ID" value="BGIOSGA011406-PA"/>
    <property type="gene ID" value="BGIOSGA011406"/>
</dbReference>
<organism evidence="1 2">
    <name type="scientific">Oryza sativa subsp. indica</name>
    <name type="common">Rice</name>
    <dbReference type="NCBI Taxonomy" id="39946"/>
    <lineage>
        <taxon>Eukaryota</taxon>
        <taxon>Viridiplantae</taxon>
        <taxon>Streptophyta</taxon>
        <taxon>Embryophyta</taxon>
        <taxon>Tracheophyta</taxon>
        <taxon>Spermatophyta</taxon>
        <taxon>Magnoliopsida</taxon>
        <taxon>Liliopsida</taxon>
        <taxon>Poales</taxon>
        <taxon>Poaceae</taxon>
        <taxon>BOP clade</taxon>
        <taxon>Oryzoideae</taxon>
        <taxon>Oryzeae</taxon>
        <taxon>Oryzinae</taxon>
        <taxon>Oryza</taxon>
        <taxon>Oryza sativa</taxon>
    </lineage>
</organism>
<keyword evidence="2" id="KW-1185">Reference proteome</keyword>
<evidence type="ECO:0000313" key="1">
    <source>
        <dbReference type="EMBL" id="EAY88646.1"/>
    </source>
</evidence>
<dbReference type="EMBL" id="CM000128">
    <property type="protein sequence ID" value="EAY88646.1"/>
    <property type="molecule type" value="Genomic_DNA"/>
</dbReference>